<dbReference type="AlphaFoldDB" id="A0A518K0P3"/>
<evidence type="ECO:0008006" key="3">
    <source>
        <dbReference type="Google" id="ProtNLM"/>
    </source>
</evidence>
<dbReference type="KEGG" id="rcf:Poly24_50860"/>
<keyword evidence="2" id="KW-1185">Reference proteome</keyword>
<organism evidence="1 2">
    <name type="scientific">Rosistilla carotiformis</name>
    <dbReference type="NCBI Taxonomy" id="2528017"/>
    <lineage>
        <taxon>Bacteria</taxon>
        <taxon>Pseudomonadati</taxon>
        <taxon>Planctomycetota</taxon>
        <taxon>Planctomycetia</taxon>
        <taxon>Pirellulales</taxon>
        <taxon>Pirellulaceae</taxon>
        <taxon>Rosistilla</taxon>
    </lineage>
</organism>
<dbReference type="OrthoDB" id="291801at2"/>
<dbReference type="RefSeq" id="WP_145101814.1">
    <property type="nucleotide sequence ID" value="NZ_CP036348.1"/>
</dbReference>
<dbReference type="EMBL" id="CP036348">
    <property type="protein sequence ID" value="QDV71351.1"/>
    <property type="molecule type" value="Genomic_DNA"/>
</dbReference>
<reference evidence="1 2" key="1">
    <citation type="submission" date="2019-02" db="EMBL/GenBank/DDBJ databases">
        <title>Deep-cultivation of Planctomycetes and their phenomic and genomic characterization uncovers novel biology.</title>
        <authorList>
            <person name="Wiegand S."/>
            <person name="Jogler M."/>
            <person name="Boedeker C."/>
            <person name="Pinto D."/>
            <person name="Vollmers J."/>
            <person name="Rivas-Marin E."/>
            <person name="Kohn T."/>
            <person name="Peeters S.H."/>
            <person name="Heuer A."/>
            <person name="Rast P."/>
            <person name="Oberbeckmann S."/>
            <person name="Bunk B."/>
            <person name="Jeske O."/>
            <person name="Meyerdierks A."/>
            <person name="Storesund J.E."/>
            <person name="Kallscheuer N."/>
            <person name="Luecker S."/>
            <person name="Lage O.M."/>
            <person name="Pohl T."/>
            <person name="Merkel B.J."/>
            <person name="Hornburger P."/>
            <person name="Mueller R.-W."/>
            <person name="Bruemmer F."/>
            <person name="Labrenz M."/>
            <person name="Spormann A.M."/>
            <person name="Op den Camp H."/>
            <person name="Overmann J."/>
            <person name="Amann R."/>
            <person name="Jetten M.S.M."/>
            <person name="Mascher T."/>
            <person name="Medema M.H."/>
            <person name="Devos D.P."/>
            <person name="Kaster A.-K."/>
            <person name="Ovreas L."/>
            <person name="Rohde M."/>
            <person name="Galperin M.Y."/>
            <person name="Jogler C."/>
        </authorList>
    </citation>
    <scope>NUCLEOTIDE SEQUENCE [LARGE SCALE GENOMIC DNA]</scope>
    <source>
        <strain evidence="1 2">Poly24</strain>
    </source>
</reference>
<gene>
    <name evidence="1" type="ORF">Poly24_50860</name>
</gene>
<sequence length="141" mass="14335">MNNLFSWVGCLCLTVSLVGCGGEGPSGTVAGTVTMEGKPVAAQISFKGDNAAASGTSDASGNFQMMSGPNATVPIGKYRVSVTDVSSSVSSEGADYEAMMTSGQPAAAPKSTIPAKYQAFGTSELEFEVTEGENTFNIALE</sequence>
<dbReference type="Proteomes" id="UP000315082">
    <property type="component" value="Chromosome"/>
</dbReference>
<proteinExistence type="predicted"/>
<accession>A0A518K0P3</accession>
<evidence type="ECO:0000313" key="2">
    <source>
        <dbReference type="Proteomes" id="UP000315082"/>
    </source>
</evidence>
<protein>
    <recommendedName>
        <fullName evidence="3">Carboxypeptidase regulatory-like domain-containing protein</fullName>
    </recommendedName>
</protein>
<evidence type="ECO:0000313" key="1">
    <source>
        <dbReference type="EMBL" id="QDV71351.1"/>
    </source>
</evidence>
<name>A0A518K0P3_9BACT</name>